<dbReference type="EMBL" id="CP051461">
    <property type="protein sequence ID" value="QJC56115.1"/>
    <property type="molecule type" value="Genomic_DNA"/>
</dbReference>
<keyword evidence="2" id="KW-1185">Reference proteome</keyword>
<dbReference type="RefSeq" id="WP_168921866.1">
    <property type="nucleotide sequence ID" value="NZ_CP051461.1"/>
</dbReference>
<dbReference type="Pfam" id="PF14549">
    <property type="entry name" value="P22_Cro"/>
    <property type="match status" value="1"/>
</dbReference>
<dbReference type="AlphaFoldDB" id="A0A6H2H8C4"/>
<name>A0A6H2H8C4_9BURK</name>
<dbReference type="GO" id="GO:0003677">
    <property type="term" value="F:DNA binding"/>
    <property type="evidence" value="ECO:0007669"/>
    <property type="project" value="InterPro"/>
</dbReference>
<dbReference type="InterPro" id="IPR010982">
    <property type="entry name" value="Lambda_DNA-bd_dom_sf"/>
</dbReference>
<dbReference type="KEGG" id="pvac:HC248_01401"/>
<protein>
    <submittedName>
        <fullName evidence="1">Uncharacterized protein</fullName>
    </submittedName>
</protein>
<evidence type="ECO:0000313" key="2">
    <source>
        <dbReference type="Proteomes" id="UP000502041"/>
    </source>
</evidence>
<dbReference type="SUPFAM" id="SSF47413">
    <property type="entry name" value="lambda repressor-like DNA-binding domains"/>
    <property type="match status" value="1"/>
</dbReference>
<accession>A0A6H2H8C4</accession>
<proteinExistence type="predicted"/>
<gene>
    <name evidence="1" type="ORF">HC248_01401</name>
</gene>
<sequence length="70" mass="7628">MDTKTLLKTIGGQAAIARECNVTDSAVSQWVSDNSVPDARHQYLQLAHPGPHWALYLSQRELVEPAKAAA</sequence>
<dbReference type="Gene3D" id="1.10.260.40">
    <property type="entry name" value="lambda repressor-like DNA-binding domains"/>
    <property type="match status" value="1"/>
</dbReference>
<organism evidence="1 2">
    <name type="scientific">Polaromonas vacuolata</name>
    <dbReference type="NCBI Taxonomy" id="37448"/>
    <lineage>
        <taxon>Bacteria</taxon>
        <taxon>Pseudomonadati</taxon>
        <taxon>Pseudomonadota</taxon>
        <taxon>Betaproteobacteria</taxon>
        <taxon>Burkholderiales</taxon>
        <taxon>Comamonadaceae</taxon>
        <taxon>Polaromonas</taxon>
    </lineage>
</organism>
<reference evidence="1 2" key="1">
    <citation type="submission" date="2020-04" db="EMBL/GenBank/DDBJ databases">
        <title>Complete genome of a Psychrophilic, Marine, Gas Vacuolate Bacterium Polaromonas vacuolata KCTC 22033T.</title>
        <authorList>
            <person name="Hwang K."/>
            <person name="Kim K.M."/>
        </authorList>
    </citation>
    <scope>NUCLEOTIDE SEQUENCE [LARGE SCALE GENOMIC DNA]</scope>
    <source>
        <strain evidence="1 2">KCTC 22033</strain>
    </source>
</reference>
<evidence type="ECO:0000313" key="1">
    <source>
        <dbReference type="EMBL" id="QJC56115.1"/>
    </source>
</evidence>
<dbReference type="Proteomes" id="UP000502041">
    <property type="component" value="Chromosome"/>
</dbReference>